<reference evidence="1" key="1">
    <citation type="submission" date="2022-07" db="EMBL/GenBank/DDBJ databases">
        <title>Chromosome-level genome of Muraenolepis orangiensis.</title>
        <authorList>
            <person name="Kim J."/>
        </authorList>
    </citation>
    <scope>NUCLEOTIDE SEQUENCE</scope>
    <source>
        <strain evidence="1">KU_S4_2022</strain>
        <tissue evidence="1">Muscle</tissue>
    </source>
</reference>
<dbReference type="EMBL" id="JANIIK010000201">
    <property type="protein sequence ID" value="KAJ3583608.1"/>
    <property type="molecule type" value="Genomic_DNA"/>
</dbReference>
<evidence type="ECO:0000313" key="2">
    <source>
        <dbReference type="Proteomes" id="UP001148018"/>
    </source>
</evidence>
<name>A0A9Q0D9S8_9TELE</name>
<comment type="caution">
    <text evidence="1">The sequence shown here is derived from an EMBL/GenBank/DDBJ whole genome shotgun (WGS) entry which is preliminary data.</text>
</comment>
<dbReference type="Proteomes" id="UP001148018">
    <property type="component" value="Unassembled WGS sequence"/>
</dbReference>
<gene>
    <name evidence="1" type="ORF">NHX12_016461</name>
</gene>
<proteinExistence type="predicted"/>
<protein>
    <submittedName>
        <fullName evidence="1">Uncharacterized protein</fullName>
    </submittedName>
</protein>
<sequence length="149" mass="16493">MCGIPRHPPALPSLQAPLPSSFSGSTTFPPSVAPPPSLLQWLHHLPSFSGSTTFRPSVAPPPSVLQWLHHIPSFSGFRWGWGRVLRLRCSFSCCCCLPSYRQRVGGISQRQETPVGSQNNAGMWSHRPQTKALYWLQNDPTPTLQGRPL</sequence>
<keyword evidence="2" id="KW-1185">Reference proteome</keyword>
<dbReference type="AlphaFoldDB" id="A0A9Q0D9S8"/>
<accession>A0A9Q0D9S8</accession>
<evidence type="ECO:0000313" key="1">
    <source>
        <dbReference type="EMBL" id="KAJ3583608.1"/>
    </source>
</evidence>
<organism evidence="1 2">
    <name type="scientific">Muraenolepis orangiensis</name>
    <name type="common">Patagonian moray cod</name>
    <dbReference type="NCBI Taxonomy" id="630683"/>
    <lineage>
        <taxon>Eukaryota</taxon>
        <taxon>Metazoa</taxon>
        <taxon>Chordata</taxon>
        <taxon>Craniata</taxon>
        <taxon>Vertebrata</taxon>
        <taxon>Euteleostomi</taxon>
        <taxon>Actinopterygii</taxon>
        <taxon>Neopterygii</taxon>
        <taxon>Teleostei</taxon>
        <taxon>Neoteleostei</taxon>
        <taxon>Acanthomorphata</taxon>
        <taxon>Zeiogadaria</taxon>
        <taxon>Gadariae</taxon>
        <taxon>Gadiformes</taxon>
        <taxon>Muraenolepidoidei</taxon>
        <taxon>Muraenolepididae</taxon>
        <taxon>Muraenolepis</taxon>
    </lineage>
</organism>